<accession>A0A1V4D1Z5</accession>
<dbReference type="Proteomes" id="UP000033615">
    <property type="component" value="Unassembled WGS sequence"/>
</dbReference>
<dbReference type="OrthoDB" id="9810814at2"/>
<gene>
    <name evidence="2" type="ORF">VT50_0221265</name>
</gene>
<evidence type="ECO:0000313" key="2">
    <source>
        <dbReference type="EMBL" id="OPF77312.1"/>
    </source>
</evidence>
<evidence type="ECO:0000313" key="3">
    <source>
        <dbReference type="Proteomes" id="UP000033615"/>
    </source>
</evidence>
<proteinExistence type="predicted"/>
<comment type="caution">
    <text evidence="2">The sequence shown here is derived from an EMBL/GenBank/DDBJ whole genome shotgun (WGS) entry which is preliminary data.</text>
</comment>
<feature type="region of interest" description="Disordered" evidence="1">
    <location>
        <begin position="1"/>
        <end position="24"/>
    </location>
</feature>
<protein>
    <submittedName>
        <fullName evidence="2">Uncharacterized protein</fullName>
    </submittedName>
</protein>
<sequence length="452" mass="49457">MSRLLGSVPWPSARHSRATGQERERAERDALHLLREGPCGVCRERDDATRRWLTYFAHESHTDQGVMARLGAAAGFCPAHTRHLLADTSASWLLPPVHDAALTGGQRLLADTSTGPGPCPACVNGADAEDRALQTVIRAVDRPPVREAVADEAMCLPHMALLATRTGADDGGWLAGAALAHLERQRTGMSWLAGMDPDATARALLHPLLDPLLRAEQHQQQRAVLDRWDADIALVCCPLCLAEHRAARRLLRWAATSTDSRRPAREETGLCPRHLHDLTALGGPSVSAVVADNRARWSDQLTRFRESAPRGRAARRTAAAQLLRPPDCRACAEEHTAVRRQAALLAAAVRDPVRARAFEHAHGICLRHALDHSGALPSLVRTVLDARLALLRWEVDEWSRRQDWHTRHEAKGAEMAVGRRAPSLLDGHVYAGLPAQPHLAAPPHERQPAAED</sequence>
<organism evidence="2 3">
    <name type="scientific">Streptomyces antioxidans</name>
    <dbReference type="NCBI Taxonomy" id="1507734"/>
    <lineage>
        <taxon>Bacteria</taxon>
        <taxon>Bacillati</taxon>
        <taxon>Actinomycetota</taxon>
        <taxon>Actinomycetes</taxon>
        <taxon>Kitasatosporales</taxon>
        <taxon>Streptomycetaceae</taxon>
        <taxon>Streptomyces</taxon>
    </lineage>
</organism>
<dbReference type="EMBL" id="LAKD02000052">
    <property type="protein sequence ID" value="OPF77312.1"/>
    <property type="molecule type" value="Genomic_DNA"/>
</dbReference>
<dbReference type="AlphaFoldDB" id="A0A1V4D1Z5"/>
<name>A0A1V4D1Z5_9ACTN</name>
<keyword evidence="3" id="KW-1185">Reference proteome</keyword>
<dbReference type="RefSeq" id="WP_046085278.1">
    <property type="nucleotide sequence ID" value="NZ_LAKD02000052.1"/>
</dbReference>
<evidence type="ECO:0000256" key="1">
    <source>
        <dbReference type="SAM" id="MobiDB-lite"/>
    </source>
</evidence>
<reference evidence="2" key="1">
    <citation type="submission" date="2016-12" db="EMBL/GenBank/DDBJ databases">
        <title>Genome sequence of Streptomyces antioxidans MUSC 164.</title>
        <authorList>
            <person name="Lee L.-H."/>
            <person name="Ser H.-L."/>
        </authorList>
    </citation>
    <scope>NUCLEOTIDE SEQUENCE [LARGE SCALE GENOMIC DNA]</scope>
    <source>
        <strain evidence="2">MUSC 164</strain>
    </source>
</reference>